<keyword evidence="2" id="KW-1185">Reference proteome</keyword>
<dbReference type="EMBL" id="KZ825448">
    <property type="protein sequence ID" value="RAH39602.1"/>
    <property type="molecule type" value="Genomic_DNA"/>
</dbReference>
<gene>
    <name evidence="1" type="ORF">BO95DRAFT_47403</name>
</gene>
<accession>A0ACD1FRL4</accession>
<evidence type="ECO:0000313" key="1">
    <source>
        <dbReference type="EMBL" id="RAH39602.1"/>
    </source>
</evidence>
<dbReference type="Proteomes" id="UP000249057">
    <property type="component" value="Unassembled WGS sequence"/>
</dbReference>
<organism evidence="1 2">
    <name type="scientific">Aspergillus brunneoviolaceus CBS 621.78</name>
    <dbReference type="NCBI Taxonomy" id="1450534"/>
    <lineage>
        <taxon>Eukaryota</taxon>
        <taxon>Fungi</taxon>
        <taxon>Dikarya</taxon>
        <taxon>Ascomycota</taxon>
        <taxon>Pezizomycotina</taxon>
        <taxon>Eurotiomycetes</taxon>
        <taxon>Eurotiomycetidae</taxon>
        <taxon>Eurotiales</taxon>
        <taxon>Aspergillaceae</taxon>
        <taxon>Aspergillus</taxon>
        <taxon>Aspergillus subgen. Circumdati</taxon>
    </lineage>
</organism>
<name>A0ACD1FRL4_9EURO</name>
<protein>
    <submittedName>
        <fullName evidence="1">Uncharacterized protein</fullName>
    </submittedName>
</protein>
<reference evidence="1" key="1">
    <citation type="submission" date="2018-02" db="EMBL/GenBank/DDBJ databases">
        <title>The genomes of Aspergillus section Nigri reveals drivers in fungal speciation.</title>
        <authorList>
            <consortium name="DOE Joint Genome Institute"/>
            <person name="Vesth T.C."/>
            <person name="Nybo J."/>
            <person name="Theobald S."/>
            <person name="Brandl J."/>
            <person name="Frisvad J.C."/>
            <person name="Nielsen K.F."/>
            <person name="Lyhne E.K."/>
            <person name="Kogle M.E."/>
            <person name="Kuo A."/>
            <person name="Riley R."/>
            <person name="Clum A."/>
            <person name="Nolan M."/>
            <person name="Lipzen A."/>
            <person name="Salamov A."/>
            <person name="Henrissat B."/>
            <person name="Wiebenga A."/>
            <person name="De vries R.P."/>
            <person name="Grigoriev I.V."/>
            <person name="Mortensen U.H."/>
            <person name="Andersen M.R."/>
            <person name="Baker S.E."/>
        </authorList>
    </citation>
    <scope>NUCLEOTIDE SEQUENCE</scope>
    <source>
        <strain evidence="1">CBS 621.78</strain>
    </source>
</reference>
<proteinExistence type="predicted"/>
<evidence type="ECO:0000313" key="2">
    <source>
        <dbReference type="Proteomes" id="UP000249057"/>
    </source>
</evidence>
<sequence length="264" mass="29247">MIGKASERFLVGLLQEISSRVEAYSWPWPASQHLGMKARGRVGSGARERGVGTQPPLDRERVPQTWLSLDKKLKNLQEDPARFLQACSHGSIYTFTGLAATERVGTLHFRITSSGSSRLSAAVQLHHLLSVDDLSTWNASFSHHISSLLYPPPSETTTYFIPKSVTERASRCFGKRRPLTVLSVVPLPARRSEAPPVMSAGVEHSEKHFEKECPWDGQGHGIGRGEWRATSKAPIFSPWVTFFGSSVKGSERSTARCRMQYADS</sequence>